<gene>
    <name evidence="1" type="ORF">COB67_00575</name>
</gene>
<reference evidence="2" key="1">
    <citation type="submission" date="2017-08" db="EMBL/GenBank/DDBJ databases">
        <title>A dynamic microbial community with high functional redundancy inhabits the cold, oxic subseafloor aquifer.</title>
        <authorList>
            <person name="Tully B.J."/>
            <person name="Wheat C.G."/>
            <person name="Glazer B.T."/>
            <person name="Huber J.A."/>
        </authorList>
    </citation>
    <scope>NUCLEOTIDE SEQUENCE [LARGE SCALE GENOMIC DNA]</scope>
</reference>
<protein>
    <submittedName>
        <fullName evidence="1">Uncharacterized protein</fullName>
    </submittedName>
</protein>
<dbReference type="Proteomes" id="UP000218113">
    <property type="component" value="Unassembled WGS sequence"/>
</dbReference>
<dbReference type="EMBL" id="NVSR01000001">
    <property type="protein sequence ID" value="PCI30981.1"/>
    <property type="molecule type" value="Genomic_DNA"/>
</dbReference>
<name>A0A2A4TC96_9DELT</name>
<sequence length="144" mass="16594">MQELKEETINQFHQEVRGTHTSLVNCVQTVENDESLGLSAEKIGNAKLNTCQYLIDKNFSELETQGFLLSIVKKLLDSSNGSVNVFVKALESSVEYKDKVRIQTIQEQKKRHETEKYKKLSPIEKEIEDEKEELFIMKQLASKD</sequence>
<organism evidence="1 2">
    <name type="scientific">SAR324 cluster bacterium</name>
    <dbReference type="NCBI Taxonomy" id="2024889"/>
    <lineage>
        <taxon>Bacteria</taxon>
        <taxon>Deltaproteobacteria</taxon>
        <taxon>SAR324 cluster</taxon>
    </lineage>
</organism>
<proteinExistence type="predicted"/>
<dbReference type="AlphaFoldDB" id="A0A2A4TC96"/>
<accession>A0A2A4TC96</accession>
<comment type="caution">
    <text evidence="1">The sequence shown here is derived from an EMBL/GenBank/DDBJ whole genome shotgun (WGS) entry which is preliminary data.</text>
</comment>
<evidence type="ECO:0000313" key="1">
    <source>
        <dbReference type="EMBL" id="PCI30981.1"/>
    </source>
</evidence>
<evidence type="ECO:0000313" key="2">
    <source>
        <dbReference type="Proteomes" id="UP000218113"/>
    </source>
</evidence>